<evidence type="ECO:0000256" key="14">
    <source>
        <dbReference type="RuleBase" id="RU000461"/>
    </source>
</evidence>
<proteinExistence type="inferred from homology"/>
<evidence type="ECO:0000256" key="3">
    <source>
        <dbReference type="ARBA" id="ARBA00004586"/>
    </source>
</evidence>
<keyword evidence="11 14" id="KW-0503">Monooxygenase</keyword>
<feature type="binding site" description="axial binding residue" evidence="13">
    <location>
        <position position="435"/>
    </location>
    <ligand>
        <name>heme</name>
        <dbReference type="ChEBI" id="CHEBI:30413"/>
    </ligand>
    <ligandPart>
        <name>Fe</name>
        <dbReference type="ChEBI" id="CHEBI:18248"/>
    </ligandPart>
</feature>
<evidence type="ECO:0000256" key="15">
    <source>
        <dbReference type="SAM" id="SignalP"/>
    </source>
</evidence>
<evidence type="ECO:0000256" key="7">
    <source>
        <dbReference type="ARBA" id="ARBA00022824"/>
    </source>
</evidence>
<dbReference type="PROSITE" id="PS00086">
    <property type="entry name" value="CYTOCHROME_P450"/>
    <property type="match status" value="1"/>
</dbReference>
<keyword evidence="15" id="KW-0732">Signal</keyword>
<dbReference type="GO" id="GO:0020037">
    <property type="term" value="F:heme binding"/>
    <property type="evidence" value="ECO:0007669"/>
    <property type="project" value="InterPro"/>
</dbReference>
<evidence type="ECO:0000256" key="1">
    <source>
        <dbReference type="ARBA" id="ARBA00001971"/>
    </source>
</evidence>
<dbReference type="GO" id="GO:0016712">
    <property type="term" value="F:oxidoreductase activity, acting on paired donors, with incorporation or reduction of molecular oxygen, reduced flavin or flavoprotein as one donor, and incorporation of one atom of oxygen"/>
    <property type="evidence" value="ECO:0007669"/>
    <property type="project" value="InterPro"/>
</dbReference>
<dbReference type="OrthoDB" id="2789670at2759"/>
<dbReference type="Pfam" id="PF00067">
    <property type="entry name" value="p450"/>
    <property type="match status" value="1"/>
</dbReference>
<evidence type="ECO:0000313" key="17">
    <source>
        <dbReference type="Proteomes" id="UP000694390"/>
    </source>
</evidence>
<evidence type="ECO:0000256" key="8">
    <source>
        <dbReference type="ARBA" id="ARBA00022848"/>
    </source>
</evidence>
<dbReference type="PANTHER" id="PTHR24300:SF177">
    <property type="entry name" value="CYTOCHROME P450 2J2"/>
    <property type="match status" value="1"/>
</dbReference>
<dbReference type="PRINTS" id="PR00385">
    <property type="entry name" value="P450"/>
</dbReference>
<dbReference type="AlphaFoldDB" id="A0A8C4YSV5"/>
<dbReference type="PRINTS" id="PR01688">
    <property type="entry name" value="EP450ICYP2J"/>
</dbReference>
<dbReference type="Gene3D" id="1.10.630.10">
    <property type="entry name" value="Cytochrome P450"/>
    <property type="match status" value="1"/>
</dbReference>
<dbReference type="InterPro" id="IPR008071">
    <property type="entry name" value="Cyt_P450_E_grp-I_CYP2J-like"/>
</dbReference>
<dbReference type="SUPFAM" id="SSF48264">
    <property type="entry name" value="Cytochrome P450"/>
    <property type="match status" value="1"/>
</dbReference>
<reference evidence="16" key="2">
    <citation type="submission" date="2025-09" db="UniProtKB">
        <authorList>
            <consortium name="Ensembl"/>
        </authorList>
    </citation>
    <scope>IDENTIFICATION</scope>
</reference>
<protein>
    <submittedName>
        <fullName evidence="16">Cytochrome P450 2J2-like</fullName>
    </submittedName>
</protein>
<keyword evidence="6 13" id="KW-0479">Metal-binding</keyword>
<keyword evidence="10 13" id="KW-0408">Iron</keyword>
<keyword evidence="12" id="KW-0472">Membrane</keyword>
<dbReference type="PANTHER" id="PTHR24300">
    <property type="entry name" value="CYTOCHROME P450 508A4-RELATED"/>
    <property type="match status" value="1"/>
</dbReference>
<keyword evidence="7" id="KW-0256">Endoplasmic reticulum</keyword>
<name>A0A8C4YSV5_9SAUR</name>
<evidence type="ECO:0000256" key="10">
    <source>
        <dbReference type="ARBA" id="ARBA00023004"/>
    </source>
</evidence>
<dbReference type="GO" id="GO:0005506">
    <property type="term" value="F:iron ion binding"/>
    <property type="evidence" value="ECO:0007669"/>
    <property type="project" value="InterPro"/>
</dbReference>
<comment type="subcellular location">
    <subcellularLocation>
        <location evidence="3">Endoplasmic reticulum membrane</location>
    </subcellularLocation>
    <subcellularLocation>
        <location evidence="2">Microsome membrane</location>
    </subcellularLocation>
</comment>
<feature type="chain" id="PRO_5034468627" evidence="15">
    <location>
        <begin position="27"/>
        <end position="488"/>
    </location>
</feature>
<accession>A0A8C4YSV5</accession>
<sequence length="488" mass="56284">MGRNMPFQTLAMFLGLFLLIADYTKRRQPKNFPPGPLPLPFLGHILHMDVKQPHRTVEKLAGKYGNIFSLQFGNLPIVIVNGFQLVKEVLVHRGEYFLDRPQMPLIYEIFGTFGLIFSNGHSWKQHRRFALSTLRNFGLGKRSLEERIQEESRYLTDAIEEEKGQPFDPHFKINNAVSNIICSVTFGDRFEYHDSHFQKLLRLFDETLDLQATIWGQLYNSFPTMMKWIPGPHHTILKNWEKLKCFVREMTAKHREDWNPSETRDFIDCYLKEIAKADADSSFCEENLIVSTLDLFIAGTETTSATIRWALLYMALYPDVQERVQAEIDAVIGHSRQPAMDDRDNMPYTNAVIHEVQRISNIVPLSVPRIATSDTTLAGFYVPKGTTLIPNLTSVLFDKNEWETPHTFNPKHFLEDGQFKKRETFLPFSAGKRGCLGEPLARIELFLFFTALLQKFTFQAPKDVKLNPQFRAGITLCPQPYQICALSR</sequence>
<evidence type="ECO:0000256" key="2">
    <source>
        <dbReference type="ARBA" id="ARBA00004524"/>
    </source>
</evidence>
<dbReference type="InterPro" id="IPR002401">
    <property type="entry name" value="Cyt_P450_E_grp-I"/>
</dbReference>
<comment type="cofactor">
    <cofactor evidence="1 13">
        <name>heme</name>
        <dbReference type="ChEBI" id="CHEBI:30413"/>
    </cofactor>
</comment>
<evidence type="ECO:0000256" key="13">
    <source>
        <dbReference type="PIRSR" id="PIRSR602401-1"/>
    </source>
</evidence>
<gene>
    <name evidence="16" type="primary">LOC115656313</name>
</gene>
<keyword evidence="9 14" id="KW-0560">Oxidoreductase</keyword>
<evidence type="ECO:0000256" key="4">
    <source>
        <dbReference type="ARBA" id="ARBA00010617"/>
    </source>
</evidence>
<dbReference type="Proteomes" id="UP000694390">
    <property type="component" value="Unassembled WGS sequence"/>
</dbReference>
<dbReference type="GO" id="GO:0006082">
    <property type="term" value="P:organic acid metabolic process"/>
    <property type="evidence" value="ECO:0007669"/>
    <property type="project" value="TreeGrafter"/>
</dbReference>
<feature type="signal peptide" evidence="15">
    <location>
        <begin position="1"/>
        <end position="26"/>
    </location>
</feature>
<organism evidence="16 17">
    <name type="scientific">Gopherus evgoodei</name>
    <name type="common">Goodes thornscrub tortoise</name>
    <dbReference type="NCBI Taxonomy" id="1825980"/>
    <lineage>
        <taxon>Eukaryota</taxon>
        <taxon>Metazoa</taxon>
        <taxon>Chordata</taxon>
        <taxon>Craniata</taxon>
        <taxon>Vertebrata</taxon>
        <taxon>Euteleostomi</taxon>
        <taxon>Archelosauria</taxon>
        <taxon>Testudinata</taxon>
        <taxon>Testudines</taxon>
        <taxon>Cryptodira</taxon>
        <taxon>Durocryptodira</taxon>
        <taxon>Testudinoidea</taxon>
        <taxon>Testudinidae</taxon>
        <taxon>Gopherus</taxon>
    </lineage>
</organism>
<keyword evidence="5 13" id="KW-0349">Heme</keyword>
<evidence type="ECO:0000313" key="16">
    <source>
        <dbReference type="Ensembl" id="ENSGEVP00005029759.1"/>
    </source>
</evidence>
<dbReference type="Ensembl" id="ENSGEVT00005031252.1">
    <property type="protein sequence ID" value="ENSGEVP00005029759.1"/>
    <property type="gene ID" value="ENSGEVG00005020776.1"/>
</dbReference>
<comment type="similarity">
    <text evidence="4 14">Belongs to the cytochrome P450 family.</text>
</comment>
<evidence type="ECO:0000256" key="11">
    <source>
        <dbReference type="ARBA" id="ARBA00023033"/>
    </source>
</evidence>
<dbReference type="FunFam" id="1.10.630.10:FF:000004">
    <property type="entry name" value="cytochrome P450 2D15 isoform X1"/>
    <property type="match status" value="1"/>
</dbReference>
<keyword evidence="17" id="KW-1185">Reference proteome</keyword>
<keyword evidence="8" id="KW-0492">Microsome</keyword>
<evidence type="ECO:0000256" key="9">
    <source>
        <dbReference type="ARBA" id="ARBA00023002"/>
    </source>
</evidence>
<dbReference type="InterPro" id="IPR001128">
    <property type="entry name" value="Cyt_P450"/>
</dbReference>
<dbReference type="GO" id="GO:0005789">
    <property type="term" value="C:endoplasmic reticulum membrane"/>
    <property type="evidence" value="ECO:0007669"/>
    <property type="project" value="UniProtKB-SubCell"/>
</dbReference>
<dbReference type="InterPro" id="IPR050182">
    <property type="entry name" value="Cytochrome_P450_fam2"/>
</dbReference>
<evidence type="ECO:0000256" key="6">
    <source>
        <dbReference type="ARBA" id="ARBA00022723"/>
    </source>
</evidence>
<dbReference type="PRINTS" id="PR00463">
    <property type="entry name" value="EP450I"/>
</dbReference>
<evidence type="ECO:0000256" key="12">
    <source>
        <dbReference type="ARBA" id="ARBA00023136"/>
    </source>
</evidence>
<dbReference type="InterPro" id="IPR036396">
    <property type="entry name" value="Cyt_P450_sf"/>
</dbReference>
<dbReference type="GeneTree" id="ENSGT00950000182879"/>
<evidence type="ECO:0000256" key="5">
    <source>
        <dbReference type="ARBA" id="ARBA00022617"/>
    </source>
</evidence>
<reference evidence="16" key="1">
    <citation type="submission" date="2025-08" db="UniProtKB">
        <authorList>
            <consortium name="Ensembl"/>
        </authorList>
    </citation>
    <scope>IDENTIFICATION</scope>
</reference>
<dbReference type="InterPro" id="IPR017972">
    <property type="entry name" value="Cyt_P450_CS"/>
</dbReference>
<dbReference type="GO" id="GO:0006805">
    <property type="term" value="P:xenobiotic metabolic process"/>
    <property type="evidence" value="ECO:0007669"/>
    <property type="project" value="TreeGrafter"/>
</dbReference>